<dbReference type="EMBL" id="JYBP01000003">
    <property type="protein sequence ID" value="KJE27113.1"/>
    <property type="molecule type" value="Genomic_DNA"/>
</dbReference>
<dbReference type="InterPro" id="IPR020038">
    <property type="entry name" value="Circ_bacteriocin"/>
</dbReference>
<evidence type="ECO:0000313" key="8">
    <source>
        <dbReference type="Proteomes" id="UP000032522"/>
    </source>
</evidence>
<keyword evidence="3" id="KW-0929">Antimicrobial</keyword>
<keyword evidence="6" id="KW-0812">Transmembrane</keyword>
<keyword evidence="6" id="KW-0472">Membrane</keyword>
<evidence type="ECO:0000256" key="3">
    <source>
        <dbReference type="ARBA" id="ARBA00022529"/>
    </source>
</evidence>
<reference evidence="7 8" key="1">
    <citation type="submission" date="2015-01" db="EMBL/GenBank/DDBJ databases">
        <authorList>
            <person name="Filippidou S."/>
            <person name="Jeanneret N."/>
            <person name="Russel-Delif L."/>
            <person name="Junier T."/>
            <person name="Wunderlin T."/>
            <person name="Molina V."/>
            <person name="Johnson S.L."/>
            <person name="Davenport K.W."/>
            <person name="Chain P.S."/>
            <person name="Dorador C."/>
            <person name="Junier P."/>
        </authorList>
    </citation>
    <scope>NUCLEOTIDE SEQUENCE [LARGE SCALE GENOMIC DNA]</scope>
    <source>
        <strain evidence="7 8">Et7/4</strain>
    </source>
</reference>
<dbReference type="NCBIfam" id="TIGR03651">
    <property type="entry name" value="circ_ocin_uber"/>
    <property type="match status" value="1"/>
</dbReference>
<evidence type="ECO:0000256" key="4">
    <source>
        <dbReference type="ARBA" id="ARBA00023022"/>
    </source>
</evidence>
<comment type="caution">
    <text evidence="7">The sequence shown here is derived from an EMBL/GenBank/DDBJ whole genome shotgun (WGS) entry which is preliminary data.</text>
</comment>
<feature type="transmembrane region" description="Helical" evidence="6">
    <location>
        <begin position="34"/>
        <end position="61"/>
    </location>
</feature>
<comment type="subcellular location">
    <subcellularLocation>
        <location evidence="1">Secreted</location>
    </subcellularLocation>
</comment>
<dbReference type="Pfam" id="PF09221">
    <property type="entry name" value="Bacteriocin_IId"/>
    <property type="match status" value="1"/>
</dbReference>
<dbReference type="Gene3D" id="1.20.225.10">
    <property type="entry name" value="Bacteriocin AS-48"/>
    <property type="match status" value="1"/>
</dbReference>
<keyword evidence="6" id="KW-1133">Transmembrane helix</keyword>
<keyword evidence="5" id="KW-0078">Bacteriocin</keyword>
<evidence type="ECO:0000256" key="6">
    <source>
        <dbReference type="SAM" id="Phobius"/>
    </source>
</evidence>
<accession>A0A0D8BSC5</accession>
<dbReference type="OrthoDB" id="2972872at2"/>
<dbReference type="SUPFAM" id="SSF47869">
    <property type="entry name" value="Bacteriocin AS-48"/>
    <property type="match status" value="1"/>
</dbReference>
<evidence type="ECO:0000256" key="1">
    <source>
        <dbReference type="ARBA" id="ARBA00004613"/>
    </source>
</evidence>
<evidence type="ECO:0000256" key="5">
    <source>
        <dbReference type="ARBA" id="ARBA00023048"/>
    </source>
</evidence>
<proteinExistence type="predicted"/>
<name>A0A0D8BSC5_GEOKU</name>
<sequence length="76" mass="7596">MSLLALVAGTLGVSQAVATTVVSIVLTGSTLVSIILGITAILSGGVDAILEIGWSTFVATVKKIVTERGKAAAIAW</sequence>
<dbReference type="Proteomes" id="UP000032522">
    <property type="component" value="Unassembled WGS sequence"/>
</dbReference>
<keyword evidence="4" id="KW-0044">Antibiotic</keyword>
<dbReference type="AlphaFoldDB" id="A0A0D8BSC5"/>
<dbReference type="GO" id="GO:0031640">
    <property type="term" value="P:killing of cells of another organism"/>
    <property type="evidence" value="ECO:0007669"/>
    <property type="project" value="UniProtKB-KW"/>
</dbReference>
<evidence type="ECO:0000256" key="2">
    <source>
        <dbReference type="ARBA" id="ARBA00022525"/>
    </source>
</evidence>
<dbReference type="GO" id="GO:0042742">
    <property type="term" value="P:defense response to bacterium"/>
    <property type="evidence" value="ECO:0007669"/>
    <property type="project" value="UniProtKB-KW"/>
</dbReference>
<dbReference type="GO" id="GO:0005576">
    <property type="term" value="C:extracellular region"/>
    <property type="evidence" value="ECO:0007669"/>
    <property type="project" value="UniProtKB-SubCell"/>
</dbReference>
<protein>
    <submittedName>
        <fullName evidence="7">Circular bacteriocin, circularin A/uberolysin family protein</fullName>
    </submittedName>
</protein>
<dbReference type="PATRIC" id="fig|1462.6.peg.401"/>
<organism evidence="7 8">
    <name type="scientific">Geobacillus kaustophilus</name>
    <dbReference type="NCBI Taxonomy" id="1462"/>
    <lineage>
        <taxon>Bacteria</taxon>
        <taxon>Bacillati</taxon>
        <taxon>Bacillota</taxon>
        <taxon>Bacilli</taxon>
        <taxon>Bacillales</taxon>
        <taxon>Anoxybacillaceae</taxon>
        <taxon>Geobacillus</taxon>
        <taxon>Geobacillus thermoleovorans group</taxon>
    </lineage>
</organism>
<evidence type="ECO:0000313" key="7">
    <source>
        <dbReference type="EMBL" id="KJE27113.1"/>
    </source>
</evidence>
<dbReference type="InterPro" id="IPR009086">
    <property type="entry name" value="Bacteriocin_AS48"/>
</dbReference>
<dbReference type="RefSeq" id="WP_044730624.1">
    <property type="nucleotide sequence ID" value="NZ_JYBP01000003.1"/>
</dbReference>
<keyword evidence="2" id="KW-0964">Secreted</keyword>
<gene>
    <name evidence="7" type="ORF">LG52_289</name>
</gene>